<gene>
    <name evidence="3" type="ORF">GCM10023340_17050</name>
</gene>
<dbReference type="Proteomes" id="UP001500221">
    <property type="component" value="Unassembled WGS sequence"/>
</dbReference>
<feature type="compositionally biased region" description="Basic residues" evidence="1">
    <location>
        <begin position="440"/>
        <end position="455"/>
    </location>
</feature>
<reference evidence="4" key="1">
    <citation type="journal article" date="2019" name="Int. J. Syst. Evol. Microbiol.">
        <title>The Global Catalogue of Microorganisms (GCM) 10K type strain sequencing project: providing services to taxonomists for standard genome sequencing and annotation.</title>
        <authorList>
            <consortium name="The Broad Institute Genomics Platform"/>
            <consortium name="The Broad Institute Genome Sequencing Center for Infectious Disease"/>
            <person name="Wu L."/>
            <person name="Ma J."/>
        </authorList>
    </citation>
    <scope>NUCLEOTIDE SEQUENCE [LARGE SCALE GENOMIC DNA]</scope>
    <source>
        <strain evidence="4">JCM 18459</strain>
    </source>
</reference>
<feature type="transmembrane region" description="Helical" evidence="2">
    <location>
        <begin position="352"/>
        <end position="374"/>
    </location>
</feature>
<keyword evidence="2" id="KW-0472">Membrane</keyword>
<dbReference type="EMBL" id="BAABKG010000002">
    <property type="protein sequence ID" value="GAA5146313.1"/>
    <property type="molecule type" value="Genomic_DNA"/>
</dbReference>
<evidence type="ECO:0000313" key="4">
    <source>
        <dbReference type="Proteomes" id="UP001500221"/>
    </source>
</evidence>
<protein>
    <submittedName>
        <fullName evidence="3">Uncharacterized protein</fullName>
    </submittedName>
</protein>
<keyword evidence="2" id="KW-1133">Transmembrane helix</keyword>
<organism evidence="3 4">
    <name type="scientific">Nocardioides marinquilinus</name>
    <dbReference type="NCBI Taxonomy" id="1210400"/>
    <lineage>
        <taxon>Bacteria</taxon>
        <taxon>Bacillati</taxon>
        <taxon>Actinomycetota</taxon>
        <taxon>Actinomycetes</taxon>
        <taxon>Propionibacteriales</taxon>
        <taxon>Nocardioidaceae</taxon>
        <taxon>Nocardioides</taxon>
    </lineage>
</organism>
<proteinExistence type="predicted"/>
<accession>A0ABP9PGY6</accession>
<feature type="transmembrane region" description="Helical" evidence="2">
    <location>
        <begin position="162"/>
        <end position="183"/>
    </location>
</feature>
<feature type="region of interest" description="Disordered" evidence="1">
    <location>
        <begin position="426"/>
        <end position="455"/>
    </location>
</feature>
<evidence type="ECO:0000313" key="3">
    <source>
        <dbReference type="EMBL" id="GAA5146313.1"/>
    </source>
</evidence>
<comment type="caution">
    <text evidence="3">The sequence shown here is derived from an EMBL/GenBank/DDBJ whole genome shotgun (WGS) entry which is preliminary data.</text>
</comment>
<keyword evidence="4" id="KW-1185">Reference proteome</keyword>
<feature type="transmembrane region" description="Helical" evidence="2">
    <location>
        <begin position="29"/>
        <end position="56"/>
    </location>
</feature>
<keyword evidence="2" id="KW-0812">Transmembrane</keyword>
<name>A0ABP9PGY6_9ACTN</name>
<evidence type="ECO:0000256" key="1">
    <source>
        <dbReference type="SAM" id="MobiDB-lite"/>
    </source>
</evidence>
<feature type="transmembrane region" description="Helical" evidence="2">
    <location>
        <begin position="237"/>
        <end position="261"/>
    </location>
</feature>
<feature type="transmembrane region" description="Helical" evidence="2">
    <location>
        <begin position="394"/>
        <end position="417"/>
    </location>
</feature>
<feature type="transmembrane region" description="Helical" evidence="2">
    <location>
        <begin position="291"/>
        <end position="314"/>
    </location>
</feature>
<sequence>MTVPQTRPPGVDPHQGYWREYRVGPVTEAAYAVGSTLVAAAVGLTAGFAAILLIALLGEQGLVPEASSIDLVARSAMGWLVAFAYLCAVAVPVALSVRAVGVSRSLVRAADDGAEPLAAPHPAQVEQVVLPPHLALLVVLGGHVALGLLAMVAAVVDDEPRILRVCVGVVLVSAALAAWLLLVSRPAHRRRQRRVAEHWSAHAEQSAWGAARKAVRAAGERPRTVLRGTEDPQVRRGWLLVAAGAVVGCLGCTLLELFLFVQYPGSVARPGGRLQDRGDFSDGAQAVLDGALWVAVTLGLAGILLAAAGGLLLFRARATERAELSRALDDVTATRPDDALLQRHGERRPSDLGQVAAALGSFVLVPALAVLQLATGDDADHRELFAGLQDAATAGVVLGAVLLFVGLVANAVAGVRGHALRDRLQRRWPTLPRPPEDRKNPRHAPRTKPTLRRGL</sequence>
<dbReference type="RefSeq" id="WP_345456964.1">
    <property type="nucleotide sequence ID" value="NZ_BAABKG010000002.1"/>
</dbReference>
<feature type="transmembrane region" description="Helical" evidence="2">
    <location>
        <begin position="76"/>
        <end position="95"/>
    </location>
</feature>
<feature type="transmembrane region" description="Helical" evidence="2">
    <location>
        <begin position="134"/>
        <end position="156"/>
    </location>
</feature>
<evidence type="ECO:0000256" key="2">
    <source>
        <dbReference type="SAM" id="Phobius"/>
    </source>
</evidence>